<evidence type="ECO:0000313" key="2">
    <source>
        <dbReference type="EMBL" id="PIR46929.1"/>
    </source>
</evidence>
<comment type="caution">
    <text evidence="2">The sequence shown here is derived from an EMBL/GenBank/DDBJ whole genome shotgun (WGS) entry which is preliminary data.</text>
</comment>
<dbReference type="PANTHER" id="PTHR34504:SF4">
    <property type="entry name" value="ANTITOXIN HICB"/>
    <property type="match status" value="1"/>
</dbReference>
<name>A0A2H0RK62_9BACT</name>
<dbReference type="Proteomes" id="UP000230833">
    <property type="component" value="Unassembled WGS sequence"/>
</dbReference>
<dbReference type="EMBL" id="PCYL01000020">
    <property type="protein sequence ID" value="PIR46929.1"/>
    <property type="molecule type" value="Genomic_DNA"/>
</dbReference>
<dbReference type="Pfam" id="PF15919">
    <property type="entry name" value="HicB_lk_antitox"/>
    <property type="match status" value="1"/>
</dbReference>
<dbReference type="Gene3D" id="3.30.160.250">
    <property type="match status" value="1"/>
</dbReference>
<organism evidence="2 3">
    <name type="scientific">Candidatus Vogelbacteria bacterium CG10_big_fil_rev_8_21_14_0_10_45_14</name>
    <dbReference type="NCBI Taxonomy" id="1975042"/>
    <lineage>
        <taxon>Bacteria</taxon>
        <taxon>Candidatus Vogeliibacteriota</taxon>
    </lineage>
</organism>
<evidence type="ECO:0000259" key="1">
    <source>
        <dbReference type="Pfam" id="PF15919"/>
    </source>
</evidence>
<dbReference type="InterPro" id="IPR051404">
    <property type="entry name" value="TA_system_antitoxin"/>
</dbReference>
<dbReference type="AlphaFoldDB" id="A0A2H0RK62"/>
<dbReference type="InterPro" id="IPR035069">
    <property type="entry name" value="TTHA1013/TTHA0281-like"/>
</dbReference>
<feature type="domain" description="HicB-like antitoxin of toxin-antitoxin system" evidence="1">
    <location>
        <begin position="8"/>
        <end position="66"/>
    </location>
</feature>
<sequence>MKQKIYNYTAIFEPDMERGGYVVKIPALPGCVTQGDTLDDAQKNAREAVLLYIEYLRDTKRIIPTEQQGRVIIDIPVSV</sequence>
<reference evidence="2 3" key="1">
    <citation type="submission" date="2017-09" db="EMBL/GenBank/DDBJ databases">
        <title>Depth-based differentiation of microbial function through sediment-hosted aquifers and enrichment of novel symbionts in the deep terrestrial subsurface.</title>
        <authorList>
            <person name="Probst A.J."/>
            <person name="Ladd B."/>
            <person name="Jarett J.K."/>
            <person name="Geller-Mcgrath D.E."/>
            <person name="Sieber C.M."/>
            <person name="Emerson J.B."/>
            <person name="Anantharaman K."/>
            <person name="Thomas B.C."/>
            <person name="Malmstrom R."/>
            <person name="Stieglmeier M."/>
            <person name="Klingl A."/>
            <person name="Woyke T."/>
            <person name="Ryan C.M."/>
            <person name="Banfield J.F."/>
        </authorList>
    </citation>
    <scope>NUCLEOTIDE SEQUENCE [LARGE SCALE GENOMIC DNA]</scope>
    <source>
        <strain evidence="2">CG10_big_fil_rev_8_21_14_0_10_45_14</strain>
    </source>
</reference>
<dbReference type="InterPro" id="IPR031807">
    <property type="entry name" value="HicB-like"/>
</dbReference>
<evidence type="ECO:0000313" key="3">
    <source>
        <dbReference type="Proteomes" id="UP000230833"/>
    </source>
</evidence>
<proteinExistence type="predicted"/>
<dbReference type="PANTHER" id="PTHR34504">
    <property type="entry name" value="ANTITOXIN HICB"/>
    <property type="match status" value="1"/>
</dbReference>
<protein>
    <recommendedName>
        <fullName evidence="1">HicB-like antitoxin of toxin-antitoxin system domain-containing protein</fullName>
    </recommendedName>
</protein>
<gene>
    <name evidence="2" type="ORF">COV07_01695</name>
</gene>
<accession>A0A2H0RK62</accession>
<dbReference type="SUPFAM" id="SSF143100">
    <property type="entry name" value="TTHA1013/TTHA0281-like"/>
    <property type="match status" value="1"/>
</dbReference>